<keyword evidence="4" id="KW-0862">Zinc</keyword>
<name>A0A0A1U9I9_ENTIV</name>
<evidence type="ECO:0000256" key="4">
    <source>
        <dbReference type="ARBA" id="ARBA00022833"/>
    </source>
</evidence>
<sequence>MTKVNDFVYKVIPAGIFDANCTIVGHPKTGNYVLCDVSGSSEQIVAEAKGLGLTKCVGVFFTHGHFDHIGDATKIKQLTGAPLYMNQADQKLYGDVKRQCKAFGVPVVSELVPIDVFVKEDDIIAIDDMKGRVIHTPGHSPGSACLYFEELDLLINGDTLFRGSMGRTDLWGGSYEQIEDSIKNKLFKLPERTVVITGHGADTTIGYEKRNNMINY</sequence>
<dbReference type="SMART" id="SM00849">
    <property type="entry name" value="Lactamase_B"/>
    <property type="match status" value="1"/>
</dbReference>
<dbReference type="GeneID" id="14890671"/>
<evidence type="ECO:0000256" key="3">
    <source>
        <dbReference type="ARBA" id="ARBA00022801"/>
    </source>
</evidence>
<comment type="cofactor">
    <cofactor evidence="1">
        <name>Zn(2+)</name>
        <dbReference type="ChEBI" id="CHEBI:29105"/>
    </cofactor>
</comment>
<evidence type="ECO:0000313" key="7">
    <source>
        <dbReference type="Proteomes" id="UP000014680"/>
    </source>
</evidence>
<dbReference type="InterPro" id="IPR001279">
    <property type="entry name" value="Metallo-B-lactamas"/>
</dbReference>
<dbReference type="CDD" id="cd06262">
    <property type="entry name" value="metallo-hydrolase-like_MBL-fold"/>
    <property type="match status" value="1"/>
</dbReference>
<protein>
    <submittedName>
        <fullName evidence="6">Beta lactamase domain, putative</fullName>
    </submittedName>
</protein>
<dbReference type="EMBL" id="KB206455">
    <property type="protein sequence ID" value="ELP91651.1"/>
    <property type="molecule type" value="Genomic_DNA"/>
</dbReference>
<proteinExistence type="predicted"/>
<dbReference type="GO" id="GO:0046872">
    <property type="term" value="F:metal ion binding"/>
    <property type="evidence" value="ECO:0007669"/>
    <property type="project" value="UniProtKB-KW"/>
</dbReference>
<dbReference type="AlphaFoldDB" id="A0A0A1U9I9"/>
<keyword evidence="2" id="KW-0479">Metal-binding</keyword>
<evidence type="ECO:0000256" key="2">
    <source>
        <dbReference type="ARBA" id="ARBA00022723"/>
    </source>
</evidence>
<reference evidence="6 7" key="1">
    <citation type="submission" date="2012-10" db="EMBL/GenBank/DDBJ databases">
        <authorList>
            <person name="Zafar N."/>
            <person name="Inman J."/>
            <person name="Hall N."/>
            <person name="Lorenzi H."/>
            <person name="Caler E."/>
        </authorList>
    </citation>
    <scope>NUCLEOTIDE SEQUENCE [LARGE SCALE GENOMIC DNA]</scope>
    <source>
        <strain evidence="6 7">IP1</strain>
    </source>
</reference>
<accession>A0A0A1U9I9</accession>
<gene>
    <name evidence="6" type="ORF">EIN_206480</name>
</gene>
<dbReference type="Gene3D" id="3.60.15.10">
    <property type="entry name" value="Ribonuclease Z/Hydroxyacylglutathione hydrolase-like"/>
    <property type="match status" value="1"/>
</dbReference>
<dbReference type="Proteomes" id="UP000014680">
    <property type="component" value="Unassembled WGS sequence"/>
</dbReference>
<dbReference type="SUPFAM" id="SSF56281">
    <property type="entry name" value="Metallo-hydrolase/oxidoreductase"/>
    <property type="match status" value="1"/>
</dbReference>
<dbReference type="GO" id="GO:0016787">
    <property type="term" value="F:hydrolase activity"/>
    <property type="evidence" value="ECO:0007669"/>
    <property type="project" value="UniProtKB-KW"/>
</dbReference>
<dbReference type="OMA" id="DIDANCY"/>
<evidence type="ECO:0000256" key="1">
    <source>
        <dbReference type="ARBA" id="ARBA00001947"/>
    </source>
</evidence>
<dbReference type="OrthoDB" id="515692at2759"/>
<keyword evidence="7" id="KW-1185">Reference proteome</keyword>
<dbReference type="Pfam" id="PF00753">
    <property type="entry name" value="Lactamase_B"/>
    <property type="match status" value="1"/>
</dbReference>
<evidence type="ECO:0000313" key="6">
    <source>
        <dbReference type="EMBL" id="ELP91651.1"/>
    </source>
</evidence>
<dbReference type="RefSeq" id="XP_004258422.1">
    <property type="nucleotide sequence ID" value="XM_004258374.1"/>
</dbReference>
<dbReference type="VEuPathDB" id="AmoebaDB:EIN_206480"/>
<evidence type="ECO:0000259" key="5">
    <source>
        <dbReference type="SMART" id="SM00849"/>
    </source>
</evidence>
<organism evidence="6 7">
    <name type="scientific">Entamoeba invadens IP1</name>
    <dbReference type="NCBI Taxonomy" id="370355"/>
    <lineage>
        <taxon>Eukaryota</taxon>
        <taxon>Amoebozoa</taxon>
        <taxon>Evosea</taxon>
        <taxon>Archamoebae</taxon>
        <taxon>Mastigamoebida</taxon>
        <taxon>Entamoebidae</taxon>
        <taxon>Entamoeba</taxon>
    </lineage>
</organism>
<dbReference type="KEGG" id="eiv:EIN_206480"/>
<keyword evidence="3" id="KW-0378">Hydrolase</keyword>
<dbReference type="PANTHER" id="PTHR46233">
    <property type="entry name" value="HYDROXYACYLGLUTATHIONE HYDROLASE GLOC"/>
    <property type="match status" value="1"/>
</dbReference>
<dbReference type="InterPro" id="IPR036866">
    <property type="entry name" value="RibonucZ/Hydroxyglut_hydro"/>
</dbReference>
<dbReference type="PANTHER" id="PTHR46233:SF3">
    <property type="entry name" value="HYDROXYACYLGLUTATHIONE HYDROLASE GLOC"/>
    <property type="match status" value="1"/>
</dbReference>
<feature type="domain" description="Metallo-beta-lactamase" evidence="5">
    <location>
        <begin position="18"/>
        <end position="199"/>
    </location>
</feature>
<dbReference type="InterPro" id="IPR051453">
    <property type="entry name" value="MBL_Glyoxalase_II"/>
</dbReference>